<proteinExistence type="predicted"/>
<sequence length="165" mass="18218">MAATALDMNDIQVINPDAFLETATGRLWTPERSQAAWSSSFSALEIELDSFGGTPPRVLIVCGIQGAGKSHWIRLHAQTYAPCICFDAALPGARHRKPIIEMSRRRHAEVHAIWIDTPLDAAKMRNAQRPVDERVPDPSLESVASRFEPPLVEEGFASVTRIQCS</sequence>
<reference evidence="1" key="1">
    <citation type="submission" date="2015-10" db="EMBL/GenBank/DDBJ databases">
        <authorList>
            <person name="Gilbert D.G."/>
        </authorList>
    </citation>
    <scope>NUCLEOTIDE SEQUENCE</scope>
    <source>
        <strain evidence="1">Phyl III-seqv23</strain>
    </source>
</reference>
<accession>A0A0S4TRK5</accession>
<evidence type="ECO:0000313" key="1">
    <source>
        <dbReference type="EMBL" id="CUV12369.1"/>
    </source>
</evidence>
<dbReference type="EMBL" id="LN899819">
    <property type="protein sequence ID" value="CUV12369.1"/>
    <property type="molecule type" value="Genomic_DNA"/>
</dbReference>
<protein>
    <submittedName>
        <fullName evidence="1">Conserved hypothethical protein</fullName>
    </submittedName>
</protein>
<dbReference type="Gene3D" id="3.40.50.300">
    <property type="entry name" value="P-loop containing nucleotide triphosphate hydrolases"/>
    <property type="match status" value="1"/>
</dbReference>
<name>A0A0S4TRK5_RALSL</name>
<gene>
    <name evidence="1" type="ORF">RUN39_v1_340041</name>
</gene>
<dbReference type="SUPFAM" id="SSF52540">
    <property type="entry name" value="P-loop containing nucleoside triphosphate hydrolases"/>
    <property type="match status" value="1"/>
</dbReference>
<dbReference type="AlphaFoldDB" id="A0A0S4TRK5"/>
<dbReference type="InterPro" id="IPR027417">
    <property type="entry name" value="P-loop_NTPase"/>
</dbReference>
<organism evidence="1">
    <name type="scientific">Ralstonia solanacearum</name>
    <name type="common">Pseudomonas solanacearum</name>
    <dbReference type="NCBI Taxonomy" id="305"/>
    <lineage>
        <taxon>Bacteria</taxon>
        <taxon>Pseudomonadati</taxon>
        <taxon>Pseudomonadota</taxon>
        <taxon>Betaproteobacteria</taxon>
        <taxon>Burkholderiales</taxon>
        <taxon>Burkholderiaceae</taxon>
        <taxon>Ralstonia</taxon>
        <taxon>Ralstonia solanacearum species complex</taxon>
    </lineage>
</organism>